<organism evidence="1 2">
    <name type="scientific">Candidatus Portnoybacteria bacterium CG_4_9_14_3_um_filter_43_11</name>
    <dbReference type="NCBI Taxonomy" id="1974805"/>
    <lineage>
        <taxon>Bacteria</taxon>
        <taxon>Candidatus Portnoyibacteriota</taxon>
    </lineage>
</organism>
<feature type="non-terminal residue" evidence="1">
    <location>
        <position position="117"/>
    </location>
</feature>
<evidence type="ECO:0000313" key="2">
    <source>
        <dbReference type="Proteomes" id="UP000230941"/>
    </source>
</evidence>
<name>A0A2M7YLN8_9BACT</name>
<dbReference type="Proteomes" id="UP000230941">
    <property type="component" value="Unassembled WGS sequence"/>
</dbReference>
<gene>
    <name evidence="1" type="ORF">CO160_01500</name>
</gene>
<feature type="non-terminal residue" evidence="1">
    <location>
        <position position="1"/>
    </location>
</feature>
<accession>A0A2M7YLN8</accession>
<dbReference type="AlphaFoldDB" id="A0A2M7YLN8"/>
<dbReference type="EMBL" id="PFWG01000038">
    <property type="protein sequence ID" value="PJA63891.1"/>
    <property type="molecule type" value="Genomic_DNA"/>
</dbReference>
<proteinExistence type="predicted"/>
<protein>
    <submittedName>
        <fullName evidence="1">Uncharacterized protein</fullName>
    </submittedName>
</protein>
<evidence type="ECO:0000313" key="1">
    <source>
        <dbReference type="EMBL" id="PJA63891.1"/>
    </source>
</evidence>
<reference evidence="2" key="1">
    <citation type="submission" date="2017-09" db="EMBL/GenBank/DDBJ databases">
        <title>Depth-based differentiation of microbial function through sediment-hosted aquifers and enrichment of novel symbionts in the deep terrestrial subsurface.</title>
        <authorList>
            <person name="Probst A.J."/>
            <person name="Ladd B."/>
            <person name="Jarett J.K."/>
            <person name="Geller-Mcgrath D.E."/>
            <person name="Sieber C.M.K."/>
            <person name="Emerson J.B."/>
            <person name="Anantharaman K."/>
            <person name="Thomas B.C."/>
            <person name="Malmstrom R."/>
            <person name="Stieglmeier M."/>
            <person name="Klingl A."/>
            <person name="Woyke T."/>
            <person name="Ryan C.M."/>
            <person name="Banfield J.F."/>
        </authorList>
    </citation>
    <scope>NUCLEOTIDE SEQUENCE [LARGE SCALE GENOMIC DNA]</scope>
</reference>
<comment type="caution">
    <text evidence="1">The sequence shown here is derived from an EMBL/GenBank/DDBJ whole genome shotgun (WGS) entry which is preliminary data.</text>
</comment>
<sequence length="117" mass="12306">AAWLNQGLDIKNDVLSSGSAAYQNLLNAKRSLESADFKSAEESFGLAHADFLKIHQSINQVGEVALSILEKLPGGALVSSGSHLVKVGDSLSQAGESLVSAVQLFSFENLFDSLKSA</sequence>